<dbReference type="OrthoDB" id="9795402at2"/>
<dbReference type="Gene3D" id="3.30.2010.10">
    <property type="entry name" value="Metalloproteases ('zincins'), catalytic domain"/>
    <property type="match status" value="1"/>
</dbReference>
<dbReference type="Pfam" id="PF01863">
    <property type="entry name" value="YgjP-like"/>
    <property type="match status" value="1"/>
</dbReference>
<reference evidence="3" key="1">
    <citation type="submission" date="2016-11" db="EMBL/GenBank/DDBJ databases">
        <authorList>
            <person name="Varghese N."/>
            <person name="Submissions S."/>
        </authorList>
    </citation>
    <scope>NUCLEOTIDE SEQUENCE [LARGE SCALE GENOMIC DNA]</scope>
    <source>
        <strain evidence="3">DSM 28223</strain>
    </source>
</reference>
<name>A0A1M5REJ5_9RHOB</name>
<accession>A0A1M5REJ5</accession>
<dbReference type="InterPro" id="IPR002725">
    <property type="entry name" value="YgjP-like_metallopeptidase"/>
</dbReference>
<evidence type="ECO:0000259" key="1">
    <source>
        <dbReference type="Pfam" id="PF01863"/>
    </source>
</evidence>
<feature type="domain" description="YgjP-like metallopeptidase" evidence="1">
    <location>
        <begin position="23"/>
        <end position="219"/>
    </location>
</feature>
<dbReference type="InterPro" id="IPR053136">
    <property type="entry name" value="UTP_pyrophosphatase-like"/>
</dbReference>
<dbReference type="AlphaFoldDB" id="A0A1M5REJ5"/>
<dbReference type="STRING" id="870908.SAMN04488044_2170"/>
<proteinExistence type="predicted"/>
<evidence type="ECO:0000313" key="3">
    <source>
        <dbReference type="Proteomes" id="UP000184211"/>
    </source>
</evidence>
<protein>
    <recommendedName>
        <fullName evidence="1">YgjP-like metallopeptidase domain-containing protein</fullName>
    </recommendedName>
</protein>
<gene>
    <name evidence="2" type="ORF">SAMN04488044_2170</name>
</gene>
<dbReference type="RefSeq" id="WP_072793059.1">
    <property type="nucleotide sequence ID" value="NZ_FQWM01000004.1"/>
</dbReference>
<dbReference type="PANTHER" id="PTHR30399:SF1">
    <property type="entry name" value="UTP PYROPHOSPHATASE"/>
    <property type="match status" value="1"/>
</dbReference>
<organism evidence="2 3">
    <name type="scientific">Cognatishimia maritima</name>
    <dbReference type="NCBI Taxonomy" id="870908"/>
    <lineage>
        <taxon>Bacteria</taxon>
        <taxon>Pseudomonadati</taxon>
        <taxon>Pseudomonadota</taxon>
        <taxon>Alphaproteobacteria</taxon>
        <taxon>Rhodobacterales</taxon>
        <taxon>Paracoccaceae</taxon>
        <taxon>Cognatishimia</taxon>
    </lineage>
</organism>
<dbReference type="CDD" id="cd07344">
    <property type="entry name" value="M48_yhfN_like"/>
    <property type="match status" value="1"/>
</dbReference>
<evidence type="ECO:0000313" key="2">
    <source>
        <dbReference type="EMBL" id="SHH24449.1"/>
    </source>
</evidence>
<keyword evidence="3" id="KW-1185">Reference proteome</keyword>
<dbReference type="Proteomes" id="UP000184211">
    <property type="component" value="Unassembled WGS sequence"/>
</dbReference>
<sequence>MTLHFLPGEPEIAVHLRRNARARRISLRVSRLDGKVTLTLPNRLPENEGLAFARQKESWIRKQLAERPEQVCVTVGDSLPFQGDLLDIVASAAVRVCVQGEQLCVPHGMAEVGPKVERFLKAEARARLKEAADHYAGALGVDYTKLTLRDTRSRWGSCTSERGLMFSWRLIMAPAEVLRYVAAHEVAHLVEMNHSPAFWSVVDQIYGPHQMERNWLKQHGEKLHRFRF</sequence>
<dbReference type="EMBL" id="FQWM01000004">
    <property type="protein sequence ID" value="SHH24449.1"/>
    <property type="molecule type" value="Genomic_DNA"/>
</dbReference>
<dbReference type="PANTHER" id="PTHR30399">
    <property type="entry name" value="UNCHARACTERIZED PROTEIN YGJP"/>
    <property type="match status" value="1"/>
</dbReference>